<keyword evidence="13" id="KW-1185">Reference proteome</keyword>
<evidence type="ECO:0000256" key="7">
    <source>
        <dbReference type="ARBA" id="ARBA00022989"/>
    </source>
</evidence>
<dbReference type="InterPro" id="IPR036259">
    <property type="entry name" value="MFS_trans_sf"/>
</dbReference>
<dbReference type="PROSITE" id="PS00217">
    <property type="entry name" value="SUGAR_TRANSPORT_2"/>
    <property type="match status" value="1"/>
</dbReference>
<dbReference type="Proteomes" id="UP001500729">
    <property type="component" value="Unassembled WGS sequence"/>
</dbReference>
<feature type="compositionally biased region" description="Basic and acidic residues" evidence="9">
    <location>
        <begin position="448"/>
        <end position="458"/>
    </location>
</feature>
<reference evidence="12 13" key="1">
    <citation type="journal article" date="2019" name="Int. J. Syst. Evol. Microbiol.">
        <title>The Global Catalogue of Microorganisms (GCM) 10K type strain sequencing project: providing services to taxonomists for standard genome sequencing and annotation.</title>
        <authorList>
            <consortium name="The Broad Institute Genomics Platform"/>
            <consortium name="The Broad Institute Genome Sequencing Center for Infectious Disease"/>
            <person name="Wu L."/>
            <person name="Ma J."/>
        </authorList>
    </citation>
    <scope>NUCLEOTIDE SEQUENCE [LARGE SCALE GENOMIC DNA]</scope>
    <source>
        <strain evidence="12 13">JCM 10303</strain>
    </source>
</reference>
<dbReference type="PANTHER" id="PTHR43528">
    <property type="entry name" value="ALPHA-KETOGLUTARATE PERMEASE"/>
    <property type="match status" value="1"/>
</dbReference>
<dbReference type="Gene3D" id="1.20.1250.20">
    <property type="entry name" value="MFS general substrate transporter like domains"/>
    <property type="match status" value="2"/>
</dbReference>
<evidence type="ECO:0000313" key="13">
    <source>
        <dbReference type="Proteomes" id="UP001500729"/>
    </source>
</evidence>
<proteinExistence type="inferred from homology"/>
<feature type="transmembrane region" description="Helical" evidence="10">
    <location>
        <begin position="93"/>
        <end position="111"/>
    </location>
</feature>
<evidence type="ECO:0000256" key="1">
    <source>
        <dbReference type="ARBA" id="ARBA00004651"/>
    </source>
</evidence>
<evidence type="ECO:0000256" key="9">
    <source>
        <dbReference type="SAM" id="MobiDB-lite"/>
    </source>
</evidence>
<comment type="similarity">
    <text evidence="2">Belongs to the major facilitator superfamily. Metabolite:H+ Symporter (MHS) family (TC 2.A.1.6) family.</text>
</comment>
<name>A0ABN1C9I4_SACER</name>
<dbReference type="EMBL" id="BAAAGS010000005">
    <property type="protein sequence ID" value="GAA0514594.1"/>
    <property type="molecule type" value="Genomic_DNA"/>
</dbReference>
<evidence type="ECO:0000256" key="4">
    <source>
        <dbReference type="ARBA" id="ARBA00022475"/>
    </source>
</evidence>
<feature type="transmembrane region" description="Helical" evidence="10">
    <location>
        <begin position="117"/>
        <end position="141"/>
    </location>
</feature>
<dbReference type="CDD" id="cd17366">
    <property type="entry name" value="MFS_ProP"/>
    <property type="match status" value="1"/>
</dbReference>
<dbReference type="InterPro" id="IPR051084">
    <property type="entry name" value="H+-coupled_symporters"/>
</dbReference>
<dbReference type="SUPFAM" id="SSF103473">
    <property type="entry name" value="MFS general substrate transporter"/>
    <property type="match status" value="1"/>
</dbReference>
<evidence type="ECO:0000256" key="3">
    <source>
        <dbReference type="ARBA" id="ARBA00022448"/>
    </source>
</evidence>
<feature type="transmembrane region" description="Helical" evidence="10">
    <location>
        <begin position="342"/>
        <end position="360"/>
    </location>
</feature>
<keyword evidence="4" id="KW-1003">Cell membrane</keyword>
<accession>A0ABN1C9I4</accession>
<sequence>MGSSGQDRDVTVVDERKARRAVAAASIGNTMEWFDFGVYSYIAVVIGQVFFPAGNQVAQLLATFATFAVAFVVRPLGGFVFGPLGDRFGRQRILAITMLMMALGTFAIGVIPSYQTIGVWAPVLLLLARLVQGFSTGGEYGGATTFVAEFSPDRRRGYMASWLEFGTLLGYSLGAAVVTVLTALLPPEDLLSWGWRIPFLAAAPLGVIGLYLRFRLEDTPAYSRHAEDEEAEQSTTFAVVPRLLRECLRPMLICVGLVMAFNVTNYTLTAFMPTYLSSVLGFAHTQSLVLALIAMVAVMGLIVVLGRFSDRLGRLPIAGAGSAGLILLSVPAFLLISMGSVPAVLGGLVLIGLLLVCFSSTQPATLPALFPTGIRYAGVSIGYNISVAVFGGTTPLLAEALIAWTGLKMIPAVLLIVAGVVGAIALYAMREPAGKRLPGSPPTAGDQQEARERAQEDD</sequence>
<evidence type="ECO:0000256" key="10">
    <source>
        <dbReference type="SAM" id="Phobius"/>
    </source>
</evidence>
<evidence type="ECO:0000256" key="2">
    <source>
        <dbReference type="ARBA" id="ARBA00008240"/>
    </source>
</evidence>
<dbReference type="Pfam" id="PF07690">
    <property type="entry name" value="MFS_1"/>
    <property type="match status" value="1"/>
</dbReference>
<feature type="region of interest" description="Disordered" evidence="9">
    <location>
        <begin position="434"/>
        <end position="458"/>
    </location>
</feature>
<dbReference type="InterPro" id="IPR011701">
    <property type="entry name" value="MFS"/>
</dbReference>
<feature type="domain" description="Major facilitator superfamily (MFS) profile" evidence="11">
    <location>
        <begin position="21"/>
        <end position="430"/>
    </location>
</feature>
<dbReference type="PROSITE" id="PS50850">
    <property type="entry name" value="MFS"/>
    <property type="match status" value="1"/>
</dbReference>
<feature type="transmembrane region" description="Helical" evidence="10">
    <location>
        <begin position="57"/>
        <end position="81"/>
    </location>
</feature>
<feature type="transmembrane region" description="Helical" evidence="10">
    <location>
        <begin position="162"/>
        <end position="185"/>
    </location>
</feature>
<feature type="transmembrane region" description="Helical" evidence="10">
    <location>
        <begin position="410"/>
        <end position="429"/>
    </location>
</feature>
<keyword evidence="7 10" id="KW-1133">Transmembrane helix</keyword>
<evidence type="ECO:0000256" key="6">
    <source>
        <dbReference type="ARBA" id="ARBA00022847"/>
    </source>
</evidence>
<organism evidence="12 13">
    <name type="scientific">Saccharopolyspora erythraea</name>
    <name type="common">Streptomyces erythraeus</name>
    <dbReference type="NCBI Taxonomy" id="1836"/>
    <lineage>
        <taxon>Bacteria</taxon>
        <taxon>Bacillati</taxon>
        <taxon>Actinomycetota</taxon>
        <taxon>Actinomycetes</taxon>
        <taxon>Pseudonocardiales</taxon>
        <taxon>Pseudonocardiaceae</taxon>
        <taxon>Saccharopolyspora</taxon>
    </lineage>
</organism>
<evidence type="ECO:0000256" key="8">
    <source>
        <dbReference type="ARBA" id="ARBA00023136"/>
    </source>
</evidence>
<keyword evidence="6" id="KW-0769">Symport</keyword>
<feature type="transmembrane region" description="Helical" evidence="10">
    <location>
        <begin position="381"/>
        <end position="404"/>
    </location>
</feature>
<keyword evidence="3" id="KW-0813">Transport</keyword>
<evidence type="ECO:0000313" key="12">
    <source>
        <dbReference type="EMBL" id="GAA0514594.1"/>
    </source>
</evidence>
<keyword evidence="8 10" id="KW-0472">Membrane</keyword>
<comment type="subcellular location">
    <subcellularLocation>
        <location evidence="1">Cell membrane</location>
        <topology evidence="1">Multi-pass membrane protein</topology>
    </subcellularLocation>
</comment>
<feature type="transmembrane region" description="Helical" evidence="10">
    <location>
        <begin position="197"/>
        <end position="214"/>
    </location>
</feature>
<dbReference type="InterPro" id="IPR020846">
    <property type="entry name" value="MFS_dom"/>
</dbReference>
<dbReference type="RefSeq" id="WP_009946292.1">
    <property type="nucleotide sequence ID" value="NZ_BAAAGS010000005.1"/>
</dbReference>
<evidence type="ECO:0000256" key="5">
    <source>
        <dbReference type="ARBA" id="ARBA00022692"/>
    </source>
</evidence>
<feature type="transmembrane region" description="Helical" evidence="10">
    <location>
        <begin position="288"/>
        <end position="308"/>
    </location>
</feature>
<protein>
    <submittedName>
        <fullName evidence="12">Glycine betaine/L-proline transporter ProP</fullName>
    </submittedName>
</protein>
<dbReference type="InterPro" id="IPR005829">
    <property type="entry name" value="Sugar_transporter_CS"/>
</dbReference>
<feature type="transmembrane region" description="Helical" evidence="10">
    <location>
        <begin position="315"/>
        <end position="336"/>
    </location>
</feature>
<comment type="caution">
    <text evidence="12">The sequence shown here is derived from an EMBL/GenBank/DDBJ whole genome shotgun (WGS) entry which is preliminary data.</text>
</comment>
<feature type="transmembrane region" description="Helical" evidence="10">
    <location>
        <begin position="252"/>
        <end position="276"/>
    </location>
</feature>
<keyword evidence="5 10" id="KW-0812">Transmembrane</keyword>
<gene>
    <name evidence="12" type="primary">proP_2</name>
    <name evidence="12" type="ORF">GCM10009533_11930</name>
</gene>
<evidence type="ECO:0000259" key="11">
    <source>
        <dbReference type="PROSITE" id="PS50850"/>
    </source>
</evidence>
<dbReference type="PANTHER" id="PTHR43528:SF1">
    <property type="entry name" value="ALPHA-KETOGLUTARATE PERMEASE"/>
    <property type="match status" value="1"/>
</dbReference>